<dbReference type="InterPro" id="IPR013608">
    <property type="entry name" value="VWA_N"/>
</dbReference>
<dbReference type="Pfam" id="PF08399">
    <property type="entry name" value="VWA_N"/>
    <property type="match status" value="1"/>
</dbReference>
<keyword evidence="6" id="KW-0472">Membrane</keyword>
<feature type="domain" description="VWA N-terminal" evidence="8">
    <location>
        <begin position="61"/>
        <end position="154"/>
    </location>
</feature>
<evidence type="ECO:0000256" key="5">
    <source>
        <dbReference type="ARBA" id="ARBA00022989"/>
    </source>
</evidence>
<keyword evidence="5" id="KW-1133">Transmembrane helix</keyword>
<keyword evidence="10" id="KW-1185">Reference proteome</keyword>
<comment type="subcellular location">
    <subcellularLocation>
        <location evidence="1">Membrane</location>
        <topology evidence="1">Single-pass type I membrane protein</topology>
    </subcellularLocation>
</comment>
<evidence type="ECO:0000256" key="1">
    <source>
        <dbReference type="ARBA" id="ARBA00004479"/>
    </source>
</evidence>
<keyword evidence="7" id="KW-0325">Glycoprotein</keyword>
<proteinExistence type="predicted"/>
<dbReference type="InterPro" id="IPR051173">
    <property type="entry name" value="Ca_channel_alpha-2/delta"/>
</dbReference>
<evidence type="ECO:0000313" key="10">
    <source>
        <dbReference type="Proteomes" id="UP000887116"/>
    </source>
</evidence>
<protein>
    <recommendedName>
        <fullName evidence="8">VWA N-terminal domain-containing protein</fullName>
    </recommendedName>
</protein>
<keyword evidence="3" id="KW-0732">Signal</keyword>
<evidence type="ECO:0000256" key="2">
    <source>
        <dbReference type="ARBA" id="ARBA00022692"/>
    </source>
</evidence>
<dbReference type="AlphaFoldDB" id="A0A8X6FVP9"/>
<dbReference type="EMBL" id="BMAO01023590">
    <property type="protein sequence ID" value="GFQ89663.1"/>
    <property type="molecule type" value="Genomic_DNA"/>
</dbReference>
<evidence type="ECO:0000313" key="9">
    <source>
        <dbReference type="EMBL" id="GFQ89663.1"/>
    </source>
</evidence>
<evidence type="ECO:0000256" key="4">
    <source>
        <dbReference type="ARBA" id="ARBA00022837"/>
    </source>
</evidence>
<gene>
    <name evidence="9" type="primary">CACNA2D3</name>
    <name evidence="9" type="ORF">TNCT_555021</name>
</gene>
<name>A0A8X6FVP9_TRICU</name>
<dbReference type="GO" id="GO:0005245">
    <property type="term" value="F:voltage-gated calcium channel activity"/>
    <property type="evidence" value="ECO:0007669"/>
    <property type="project" value="TreeGrafter"/>
</dbReference>
<accession>A0A8X6FVP9</accession>
<keyword evidence="2" id="KW-0812">Transmembrane</keyword>
<keyword evidence="4" id="KW-0106">Calcium</keyword>
<dbReference type="PANTHER" id="PTHR10166">
    <property type="entry name" value="VOLTAGE-DEPENDENT CALCIUM CHANNEL SUBUNIT ALPHA-2/DELTA-RELATED"/>
    <property type="match status" value="1"/>
</dbReference>
<evidence type="ECO:0000256" key="3">
    <source>
        <dbReference type="ARBA" id="ARBA00022729"/>
    </source>
</evidence>
<evidence type="ECO:0000256" key="7">
    <source>
        <dbReference type="ARBA" id="ARBA00023180"/>
    </source>
</evidence>
<comment type="caution">
    <text evidence="9">The sequence shown here is derived from an EMBL/GenBank/DDBJ whole genome shotgun (WGS) entry which is preliminary data.</text>
</comment>
<dbReference type="GO" id="GO:0005891">
    <property type="term" value="C:voltage-gated calcium channel complex"/>
    <property type="evidence" value="ECO:0007669"/>
    <property type="project" value="TreeGrafter"/>
</dbReference>
<evidence type="ECO:0000256" key="6">
    <source>
        <dbReference type="ARBA" id="ARBA00023136"/>
    </source>
</evidence>
<evidence type="ECO:0000259" key="8">
    <source>
        <dbReference type="Pfam" id="PF08399"/>
    </source>
</evidence>
<dbReference type="Proteomes" id="UP000887116">
    <property type="component" value="Unassembled WGS sequence"/>
</dbReference>
<dbReference type="OrthoDB" id="6411905at2759"/>
<organism evidence="9 10">
    <name type="scientific">Trichonephila clavata</name>
    <name type="common">Joro spider</name>
    <name type="synonym">Nephila clavata</name>
    <dbReference type="NCBI Taxonomy" id="2740835"/>
    <lineage>
        <taxon>Eukaryota</taxon>
        <taxon>Metazoa</taxon>
        <taxon>Ecdysozoa</taxon>
        <taxon>Arthropoda</taxon>
        <taxon>Chelicerata</taxon>
        <taxon>Arachnida</taxon>
        <taxon>Araneae</taxon>
        <taxon>Araneomorphae</taxon>
        <taxon>Entelegynae</taxon>
        <taxon>Araneoidea</taxon>
        <taxon>Nephilidae</taxon>
        <taxon>Trichonephila</taxon>
    </lineage>
</organism>
<reference evidence="9" key="1">
    <citation type="submission" date="2020-07" db="EMBL/GenBank/DDBJ databases">
        <title>Multicomponent nature underlies the extraordinary mechanical properties of spider dragline silk.</title>
        <authorList>
            <person name="Kono N."/>
            <person name="Nakamura H."/>
            <person name="Mori M."/>
            <person name="Yoshida Y."/>
            <person name="Ohtoshi R."/>
            <person name="Malay A.D."/>
            <person name="Moran D.A.P."/>
            <person name="Tomita M."/>
            <person name="Numata K."/>
            <person name="Arakawa K."/>
        </authorList>
    </citation>
    <scope>NUCLEOTIDE SEQUENCE</scope>
</reference>
<dbReference type="PANTHER" id="PTHR10166:SF37">
    <property type="entry name" value="STOLID, ISOFORM H"/>
    <property type="match status" value="1"/>
</dbReference>
<sequence>MSINFNKLGAGAQWVYATKMLEEMRNDVKTMMSWKAKTITNIRDTAELAVMKYTYDPDMKIDYYSAKDPRTADGKPMKFYPHKNYGNTAINTNYSVVHVPTNVYDQSPDVLNAIKWSGELNTVFRNNLAYDSSLIFQFFGSATGFLRLYPAIKWRAPVGPDMYDCRMRPWLERQYPSPNSAEDDTQKLTLPKELFLLLAGLIDRIFCKN</sequence>